<dbReference type="PANTHER" id="PTHR13931:SF2">
    <property type="entry name" value="UBIQUITIN CONJUGATION FACTOR E4 B"/>
    <property type="match status" value="1"/>
</dbReference>
<evidence type="ECO:0000256" key="1">
    <source>
        <dbReference type="ARBA" id="ARBA00004123"/>
    </source>
</evidence>
<keyword evidence="4" id="KW-0833">Ubl conjugation pathway</keyword>
<keyword evidence="8" id="KW-1185">Reference proteome</keyword>
<dbReference type="Pfam" id="PF10408">
    <property type="entry name" value="Ufd2P_core"/>
    <property type="match status" value="1"/>
</dbReference>
<proteinExistence type="predicted"/>
<evidence type="ECO:0000313" key="7">
    <source>
        <dbReference type="EMBL" id="MCE3052361.1"/>
    </source>
</evidence>
<evidence type="ECO:0000259" key="6">
    <source>
        <dbReference type="Pfam" id="PF10408"/>
    </source>
</evidence>
<dbReference type="InterPro" id="IPR019474">
    <property type="entry name" value="Ub_conjug_fac_E4_core"/>
</dbReference>
<evidence type="ECO:0000256" key="4">
    <source>
        <dbReference type="ARBA" id="ARBA00022786"/>
    </source>
</evidence>
<protein>
    <recommendedName>
        <fullName evidence="6">Ubiquitin conjugation factor E4 core domain-containing protein</fullName>
    </recommendedName>
</protein>
<dbReference type="PANTHER" id="PTHR13931">
    <property type="entry name" value="UBIQUITINATION FACTOR E4"/>
    <property type="match status" value="1"/>
</dbReference>
<organism evidence="7 8">
    <name type="scientific">Datura stramonium</name>
    <name type="common">Jimsonweed</name>
    <name type="synonym">Common thornapple</name>
    <dbReference type="NCBI Taxonomy" id="4076"/>
    <lineage>
        <taxon>Eukaryota</taxon>
        <taxon>Viridiplantae</taxon>
        <taxon>Streptophyta</taxon>
        <taxon>Embryophyta</taxon>
        <taxon>Tracheophyta</taxon>
        <taxon>Spermatophyta</taxon>
        <taxon>Magnoliopsida</taxon>
        <taxon>eudicotyledons</taxon>
        <taxon>Gunneridae</taxon>
        <taxon>Pentapetalae</taxon>
        <taxon>asterids</taxon>
        <taxon>lamiids</taxon>
        <taxon>Solanales</taxon>
        <taxon>Solanaceae</taxon>
        <taxon>Solanoideae</taxon>
        <taxon>Datureae</taxon>
        <taxon>Datura</taxon>
    </lineage>
</organism>
<feature type="domain" description="Ubiquitin conjugation factor E4 core" evidence="6">
    <location>
        <begin position="189"/>
        <end position="235"/>
    </location>
</feature>
<evidence type="ECO:0000256" key="2">
    <source>
        <dbReference type="ARBA" id="ARBA00004906"/>
    </source>
</evidence>
<gene>
    <name evidence="7" type="ORF">HAX54_052392</name>
</gene>
<dbReference type="EMBL" id="JACEIK010009487">
    <property type="protein sequence ID" value="MCE3052361.1"/>
    <property type="molecule type" value="Genomic_DNA"/>
</dbReference>
<comment type="subcellular location">
    <subcellularLocation>
        <location evidence="1">Nucleus</location>
    </subcellularLocation>
</comment>
<dbReference type="InterPro" id="IPR045132">
    <property type="entry name" value="UBE4"/>
</dbReference>
<evidence type="ECO:0000256" key="5">
    <source>
        <dbReference type="ARBA" id="ARBA00023242"/>
    </source>
</evidence>
<evidence type="ECO:0000256" key="3">
    <source>
        <dbReference type="ARBA" id="ARBA00022679"/>
    </source>
</evidence>
<name>A0ABS8WR25_DATST</name>
<keyword evidence="5" id="KW-0539">Nucleus</keyword>
<dbReference type="Proteomes" id="UP000823775">
    <property type="component" value="Unassembled WGS sequence"/>
</dbReference>
<reference evidence="7 8" key="1">
    <citation type="journal article" date="2021" name="BMC Genomics">
        <title>Datura genome reveals duplications of psychoactive alkaloid biosynthetic genes and high mutation rate following tissue culture.</title>
        <authorList>
            <person name="Rajewski A."/>
            <person name="Carter-House D."/>
            <person name="Stajich J."/>
            <person name="Litt A."/>
        </authorList>
    </citation>
    <scope>NUCLEOTIDE SEQUENCE [LARGE SCALE GENOMIC DNA]</scope>
    <source>
        <strain evidence="7">AR-01</strain>
    </source>
</reference>
<accession>A0ABS8WR25</accession>
<comment type="pathway">
    <text evidence="2">Protein modification; protein ubiquitination.</text>
</comment>
<keyword evidence="3" id="KW-0808">Transferase</keyword>
<comment type="caution">
    <text evidence="7">The sequence shown here is derived from an EMBL/GenBank/DDBJ whole genome shotgun (WGS) entry which is preliminary data.</text>
</comment>
<evidence type="ECO:0000313" key="8">
    <source>
        <dbReference type="Proteomes" id="UP000823775"/>
    </source>
</evidence>
<sequence length="237" mass="26258">MEIEDIILRKILLVSLVDSMENDTRVVYLHTTAKEILDEGKELRLSRDLMERVLIDRLSGNFVRLNPFSVFGQLLPSGTRRGNAFLLLLVFSEVSSSVDAFGGSNGSGGVSSPPGFLDELFRDGDFDSMDPILKQLYEDLRGTVLKVSALGNFQQPLRALLFLPAVFLGIVNTSSRRSPCLLSQQSKLLRNNLYDGLTEVLMSLLKNTTIRENVLGYLAAVINKNSSRAHLQVDPLS</sequence>